<organism evidence="1 2">
    <name type="scientific">Mesorhabditis belari</name>
    <dbReference type="NCBI Taxonomy" id="2138241"/>
    <lineage>
        <taxon>Eukaryota</taxon>
        <taxon>Metazoa</taxon>
        <taxon>Ecdysozoa</taxon>
        <taxon>Nematoda</taxon>
        <taxon>Chromadorea</taxon>
        <taxon>Rhabditida</taxon>
        <taxon>Rhabditina</taxon>
        <taxon>Rhabditomorpha</taxon>
        <taxon>Rhabditoidea</taxon>
        <taxon>Rhabditidae</taxon>
        <taxon>Mesorhabditinae</taxon>
        <taxon>Mesorhabditis</taxon>
    </lineage>
</organism>
<protein>
    <submittedName>
        <fullName evidence="2">Uncharacterized protein</fullName>
    </submittedName>
</protein>
<sequence length="52" mass="5490">GCGCGIEHKTVVAGINDCLSESVAQGSRNVGKTTPIKVHIECCKNESCKKEK</sequence>
<proteinExistence type="predicted"/>
<dbReference type="AlphaFoldDB" id="A0AAF3F6A3"/>
<accession>A0AAF3F6A3</accession>
<dbReference type="WBParaSite" id="MBELARI_LOCUS2402">
    <property type="protein sequence ID" value="MBELARI_LOCUS2402"/>
    <property type="gene ID" value="MBELARI_LOCUS2402"/>
</dbReference>
<reference evidence="2" key="1">
    <citation type="submission" date="2024-02" db="UniProtKB">
        <authorList>
            <consortium name="WormBaseParasite"/>
        </authorList>
    </citation>
    <scope>IDENTIFICATION</scope>
</reference>
<name>A0AAF3F6A3_9BILA</name>
<evidence type="ECO:0000313" key="2">
    <source>
        <dbReference type="WBParaSite" id="MBELARI_LOCUS2402"/>
    </source>
</evidence>
<evidence type="ECO:0000313" key="1">
    <source>
        <dbReference type="Proteomes" id="UP000887575"/>
    </source>
</evidence>
<keyword evidence="1" id="KW-1185">Reference proteome</keyword>
<dbReference type="Proteomes" id="UP000887575">
    <property type="component" value="Unassembled WGS sequence"/>
</dbReference>